<dbReference type="HOGENOM" id="CLU_1476159_0_0_1"/>
<sequence length="183" mass="19492">MPESAKRKLSLDVDFLEADPPLIDLDTPPVTKKPRRVRWGANQTVVFHDMDLQSDNGALLLMHDDRSQDLDETLTTEVASGSSSSVTLVHDRGIAQQDNLPESDATTSAGTPSLAAIPGTADTAATVTGALGVEQSSDFVSDSESDDALLTDIAPLMARIERKLLKRKRGRASAASATVSYTN</sequence>
<dbReference type="GeneID" id="25983951"/>
<dbReference type="KEGG" id="tasa:A1Q1_00437"/>
<gene>
    <name evidence="1" type="ORF">A1Q1_00437</name>
</gene>
<dbReference type="VEuPathDB" id="FungiDB:A1Q1_00437"/>
<dbReference type="EMBL" id="ALBS01000115">
    <property type="protein sequence ID" value="EJT50279.1"/>
    <property type="molecule type" value="Genomic_DNA"/>
</dbReference>
<reference evidence="1 2" key="1">
    <citation type="journal article" date="2012" name="Eukaryot. Cell">
        <title>Draft genome sequence of CBS 2479, the standard type strain of Trichosporon asahii.</title>
        <authorList>
            <person name="Yang R.Y."/>
            <person name="Li H.T."/>
            <person name="Zhu H."/>
            <person name="Zhou G.P."/>
            <person name="Wang M."/>
            <person name="Wang L."/>
        </authorList>
    </citation>
    <scope>NUCLEOTIDE SEQUENCE [LARGE SCALE GENOMIC DNA]</scope>
    <source>
        <strain evidence="2">ATCC 90039 / CBS 2479 / JCM 2466 / KCTC 7840 / NCYC 2677 / UAMH 7654</strain>
    </source>
</reference>
<evidence type="ECO:0000313" key="2">
    <source>
        <dbReference type="Proteomes" id="UP000002748"/>
    </source>
</evidence>
<organism evidence="1 2">
    <name type="scientific">Trichosporon asahii var. asahii (strain ATCC 90039 / CBS 2479 / JCM 2466 / KCTC 7840 / NBRC 103889/ NCYC 2677 / UAMH 7654)</name>
    <name type="common">Yeast</name>
    <dbReference type="NCBI Taxonomy" id="1186058"/>
    <lineage>
        <taxon>Eukaryota</taxon>
        <taxon>Fungi</taxon>
        <taxon>Dikarya</taxon>
        <taxon>Basidiomycota</taxon>
        <taxon>Agaricomycotina</taxon>
        <taxon>Tremellomycetes</taxon>
        <taxon>Trichosporonales</taxon>
        <taxon>Trichosporonaceae</taxon>
        <taxon>Trichosporon</taxon>
    </lineage>
</organism>
<evidence type="ECO:0000313" key="1">
    <source>
        <dbReference type="EMBL" id="EJT50279.1"/>
    </source>
</evidence>
<comment type="caution">
    <text evidence="1">The sequence shown here is derived from an EMBL/GenBank/DDBJ whole genome shotgun (WGS) entry which is preliminary data.</text>
</comment>
<dbReference type="RefSeq" id="XP_014181561.1">
    <property type="nucleotide sequence ID" value="XM_014326086.1"/>
</dbReference>
<proteinExistence type="predicted"/>
<accession>J6F023</accession>
<dbReference type="Proteomes" id="UP000002748">
    <property type="component" value="Unassembled WGS sequence"/>
</dbReference>
<protein>
    <submittedName>
        <fullName evidence="1">Uncharacterized protein</fullName>
    </submittedName>
</protein>
<name>J6F023_TRIAS</name>
<dbReference type="AlphaFoldDB" id="J6F023"/>